<dbReference type="Gene3D" id="3.90.25.10">
    <property type="entry name" value="UDP-galactose 4-epimerase, domain 1"/>
    <property type="match status" value="1"/>
</dbReference>
<feature type="domain" description="NAD-dependent epimerase/dehydratase" evidence="3">
    <location>
        <begin position="7"/>
        <end position="236"/>
    </location>
</feature>
<keyword evidence="4" id="KW-0456">Lyase</keyword>
<dbReference type="Pfam" id="PF01370">
    <property type="entry name" value="Epimerase"/>
    <property type="match status" value="1"/>
</dbReference>
<dbReference type="RefSeq" id="WP_103920837.1">
    <property type="nucleotide sequence ID" value="NZ_FMSV02000515.1"/>
</dbReference>
<gene>
    <name evidence="4" type="primary">rfbB_2</name>
    <name evidence="4" type="ORF">MBHS_03011</name>
</gene>
<comment type="similarity">
    <text evidence="2">Belongs to the NAD(P)-dependent epimerase/dehydratase family.</text>
</comment>
<protein>
    <submittedName>
        <fullName evidence="4">dTDP-glucose 4,6-dehydratase</fullName>
        <ecNumber evidence="4">4.2.1.46</ecNumber>
    </submittedName>
</protein>
<dbReference type="InterPro" id="IPR001509">
    <property type="entry name" value="Epimerase_deHydtase"/>
</dbReference>
<name>A0A1H6FAL8_9GAMM</name>
<dbReference type="SUPFAM" id="SSF51735">
    <property type="entry name" value="NAD(P)-binding Rossmann-fold domains"/>
    <property type="match status" value="1"/>
</dbReference>
<dbReference type="PANTHER" id="PTHR43000">
    <property type="entry name" value="DTDP-D-GLUCOSE 4,6-DEHYDRATASE-RELATED"/>
    <property type="match status" value="1"/>
</dbReference>
<evidence type="ECO:0000256" key="1">
    <source>
        <dbReference type="ARBA" id="ARBA00005125"/>
    </source>
</evidence>
<proteinExistence type="inferred from homology"/>
<dbReference type="GO" id="GO:0008460">
    <property type="term" value="F:dTDP-glucose 4,6-dehydratase activity"/>
    <property type="evidence" value="ECO:0007669"/>
    <property type="project" value="UniProtKB-EC"/>
</dbReference>
<evidence type="ECO:0000256" key="2">
    <source>
        <dbReference type="ARBA" id="ARBA00007637"/>
    </source>
</evidence>
<dbReference type="EMBL" id="FMSV02000515">
    <property type="protein sequence ID" value="SEH07137.1"/>
    <property type="molecule type" value="Genomic_DNA"/>
</dbReference>
<reference evidence="4 5" key="1">
    <citation type="submission" date="2016-10" db="EMBL/GenBank/DDBJ databases">
        <authorList>
            <person name="de Groot N.N."/>
        </authorList>
    </citation>
    <scope>NUCLEOTIDE SEQUENCE [LARGE SCALE GENOMIC DNA]</scope>
    <source>
        <strain evidence="4">MBHS1</strain>
    </source>
</reference>
<dbReference type="InterPro" id="IPR036291">
    <property type="entry name" value="NAD(P)-bd_dom_sf"/>
</dbReference>
<dbReference type="Proteomes" id="UP000236724">
    <property type="component" value="Unassembled WGS sequence"/>
</dbReference>
<dbReference type="AlphaFoldDB" id="A0A1H6FAL8"/>
<evidence type="ECO:0000313" key="4">
    <source>
        <dbReference type="EMBL" id="SEH07137.1"/>
    </source>
</evidence>
<sequence length="313" mass="34848">MSEPNGILVLGGSGFVGQCLLPHLPPPVYVISRQKLSNLPVGAQAFQVGLDDVPTLKKILPECRWLIHLASDSTPGVSAGKPLFEAEHNLVPNLRLFELLQDYPHVKLLYLSSGGAVYGNPGDVAVPEYTPLHPLSYYAAGKIALEAFITALVQQSPRPAVILRPSNFYGPGQAYRPGFGVIPTILQYQQQGKPLHIWGDGENVRDYLFIEDFIQLCLLLLRQNELETGSEIYNVGAGYGYSLNQLCGLLEQVTGQSVLREYHPARTVDVRYIILDTARIQSAYGWQAQTALADGLMRTWRWWLNHVKNQWEQ</sequence>
<dbReference type="Gene3D" id="3.40.50.720">
    <property type="entry name" value="NAD(P)-binding Rossmann-like Domain"/>
    <property type="match status" value="1"/>
</dbReference>
<dbReference type="EC" id="4.2.1.46" evidence="4"/>
<accession>A0A1H6FAL8</accession>
<keyword evidence="5" id="KW-1185">Reference proteome</keyword>
<evidence type="ECO:0000259" key="3">
    <source>
        <dbReference type="Pfam" id="PF01370"/>
    </source>
</evidence>
<evidence type="ECO:0000313" key="5">
    <source>
        <dbReference type="Proteomes" id="UP000236724"/>
    </source>
</evidence>
<dbReference type="OrthoDB" id="9803010at2"/>
<comment type="pathway">
    <text evidence="1">Bacterial outer membrane biogenesis; LPS O-antigen biosynthesis.</text>
</comment>
<organism evidence="4 5">
    <name type="scientific">Candidatus Venteria ishoeyi</name>
    <dbReference type="NCBI Taxonomy" id="1899563"/>
    <lineage>
        <taxon>Bacteria</taxon>
        <taxon>Pseudomonadati</taxon>
        <taxon>Pseudomonadota</taxon>
        <taxon>Gammaproteobacteria</taxon>
        <taxon>Thiotrichales</taxon>
        <taxon>Thiotrichaceae</taxon>
        <taxon>Venteria</taxon>
    </lineage>
</organism>